<dbReference type="InterPro" id="IPR009282">
    <property type="entry name" value="DUF937"/>
</dbReference>
<accession>A0ABN8F0G8</accession>
<comment type="caution">
    <text evidence="1">The sequence shown here is derived from an EMBL/GenBank/DDBJ whole genome shotgun (WGS) entry which is preliminary data.</text>
</comment>
<keyword evidence="2" id="KW-1185">Reference proteome</keyword>
<organism evidence="1 2">
    <name type="scientific">Neolewinella maritima</name>
    <dbReference type="NCBI Taxonomy" id="1383882"/>
    <lineage>
        <taxon>Bacteria</taxon>
        <taxon>Pseudomonadati</taxon>
        <taxon>Bacteroidota</taxon>
        <taxon>Saprospiria</taxon>
        <taxon>Saprospirales</taxon>
        <taxon>Lewinellaceae</taxon>
        <taxon>Neolewinella</taxon>
    </lineage>
</organism>
<dbReference type="RefSeq" id="WP_238749467.1">
    <property type="nucleotide sequence ID" value="NZ_CAKLPZ010000001.1"/>
</dbReference>
<gene>
    <name evidence="1" type="ORF">LEM8419_00576</name>
</gene>
<protein>
    <recommendedName>
        <fullName evidence="3">DUF937 domain-containing protein</fullName>
    </recommendedName>
</protein>
<evidence type="ECO:0000313" key="2">
    <source>
        <dbReference type="Proteomes" id="UP000837803"/>
    </source>
</evidence>
<proteinExistence type="predicted"/>
<evidence type="ECO:0000313" key="1">
    <source>
        <dbReference type="EMBL" id="CAH0999278.1"/>
    </source>
</evidence>
<evidence type="ECO:0008006" key="3">
    <source>
        <dbReference type="Google" id="ProtNLM"/>
    </source>
</evidence>
<dbReference type="Proteomes" id="UP000837803">
    <property type="component" value="Unassembled WGS sequence"/>
</dbReference>
<reference evidence="1" key="1">
    <citation type="submission" date="2021-12" db="EMBL/GenBank/DDBJ databases">
        <authorList>
            <person name="Rodrigo-Torres L."/>
            <person name="Arahal R. D."/>
            <person name="Lucena T."/>
        </authorList>
    </citation>
    <scope>NUCLEOTIDE SEQUENCE</scope>
    <source>
        <strain evidence="1">CECT 8419</strain>
    </source>
</reference>
<sequence length="179" mass="17324">MLDSLIDAAKGQLVATLTQKTGLQPAQAEQSVPLAKESITEGLTSAVSSGNIGSILDMVKGAAGSSTGGGAAGGLLQNAVYQSIAGNFISKLTGKLGIPASMAQTVSSYALPFIMSKLAGRAQEAGDTQEIDKGSLLSVLGLDAGGLLGKAGDLLGGGKSDSDGGSGGGLGGALGGFLK</sequence>
<dbReference type="Pfam" id="PF06078">
    <property type="entry name" value="DUF937"/>
    <property type="match status" value="2"/>
</dbReference>
<name>A0ABN8F0G8_9BACT</name>
<dbReference type="EMBL" id="CAKLPZ010000001">
    <property type="protein sequence ID" value="CAH0999278.1"/>
    <property type="molecule type" value="Genomic_DNA"/>
</dbReference>